<proteinExistence type="predicted"/>
<dbReference type="OrthoDB" id="5340163at2759"/>
<sequence length="181" mass="21582">MYVSPTKPLQEHGHLEKKFAVFENKASCIYRKIIKAYQDGKPTIWLKRTEKDVLRKFVFLLGARGEQYHRKYNLDSMQDYDDDDKELLQHYMAKHGFTKPIDVWFQSLEAIIDLDIDTEEYWKQHISESIYFPIANSFINHICDMYMAICTPVNYDEEFILTDTCYNVPSFIGLHRFLRGF</sequence>
<dbReference type="OMA" id="FINHICD"/>
<gene>
    <name evidence="1" type="ORF">THAR02_00644</name>
</gene>
<dbReference type="EMBL" id="JOKZ01000010">
    <property type="protein sequence ID" value="KKP07214.1"/>
    <property type="molecule type" value="Genomic_DNA"/>
</dbReference>
<organism evidence="1 2">
    <name type="scientific">Trichoderma harzianum</name>
    <name type="common">Hypocrea lixii</name>
    <dbReference type="NCBI Taxonomy" id="5544"/>
    <lineage>
        <taxon>Eukaryota</taxon>
        <taxon>Fungi</taxon>
        <taxon>Dikarya</taxon>
        <taxon>Ascomycota</taxon>
        <taxon>Pezizomycotina</taxon>
        <taxon>Sordariomycetes</taxon>
        <taxon>Hypocreomycetidae</taxon>
        <taxon>Hypocreales</taxon>
        <taxon>Hypocreaceae</taxon>
        <taxon>Trichoderma</taxon>
    </lineage>
</organism>
<comment type="caution">
    <text evidence="1">The sequence shown here is derived from an EMBL/GenBank/DDBJ whole genome shotgun (WGS) entry which is preliminary data.</text>
</comment>
<dbReference type="Pfam" id="PF14022">
    <property type="entry name" value="DUF4238"/>
    <property type="match status" value="1"/>
</dbReference>
<reference evidence="2" key="1">
    <citation type="journal article" date="2015" name="Genome Announc.">
        <title>Draft whole-genome sequence of the biocontrol agent Trichoderma harzianum T6776.</title>
        <authorList>
            <person name="Baroncelli R."/>
            <person name="Piaggeschi G."/>
            <person name="Fiorini L."/>
            <person name="Bertolini E."/>
            <person name="Zapparata A."/>
            <person name="Pe M.E."/>
            <person name="Sarrocco S."/>
            <person name="Vannacci G."/>
        </authorList>
    </citation>
    <scope>NUCLEOTIDE SEQUENCE [LARGE SCALE GENOMIC DNA]</scope>
    <source>
        <strain evidence="2">T6776</strain>
    </source>
</reference>
<protein>
    <submittedName>
        <fullName evidence="1">Uncharacterized protein</fullName>
    </submittedName>
</protein>
<name>A0A0G0ARU4_TRIHA</name>
<evidence type="ECO:0000313" key="2">
    <source>
        <dbReference type="Proteomes" id="UP000034112"/>
    </source>
</evidence>
<accession>A0A0G0ARU4</accession>
<dbReference type="InterPro" id="IPR025332">
    <property type="entry name" value="DUF4238"/>
</dbReference>
<dbReference type="Proteomes" id="UP000034112">
    <property type="component" value="Unassembled WGS sequence"/>
</dbReference>
<dbReference type="AlphaFoldDB" id="A0A0G0ARU4"/>
<evidence type="ECO:0000313" key="1">
    <source>
        <dbReference type="EMBL" id="KKP07214.1"/>
    </source>
</evidence>